<protein>
    <submittedName>
        <fullName evidence="1">1438_t:CDS:1</fullName>
    </submittedName>
</protein>
<dbReference type="AlphaFoldDB" id="A0A9N9CBK8"/>
<comment type="caution">
    <text evidence="1">The sequence shown here is derived from an EMBL/GenBank/DDBJ whole genome shotgun (WGS) entry which is preliminary data.</text>
</comment>
<dbReference type="Proteomes" id="UP000789508">
    <property type="component" value="Unassembled WGS sequence"/>
</dbReference>
<evidence type="ECO:0000313" key="1">
    <source>
        <dbReference type="EMBL" id="CAG8597829.1"/>
    </source>
</evidence>
<gene>
    <name evidence="1" type="ORF">ALEPTO_LOCUS8002</name>
</gene>
<dbReference type="OrthoDB" id="270318at2759"/>
<sequence length="547" mass="64113">MTIQLDQLAPELLFKIFTWLDRPQAFSITCQKLHYITKDPHARADHFLRKYGPRLAIFYSIKNHAKIVNKETAEALISAGAIVSRNLAQRLVKDYLERQPNEYFRCCWTSKLSFGTYLVFLNKAHELYGDNLWAKDAMDDWEQFRICVSLLSGLDFDLIDQQSNTSDSNREYIKELVNRYQVVPLPLQYSYAAISDTFVTIARIGDQQLLDMSLYDLSKFDHYEMVNIIPTIIEKLIYNKPTPQHLKKPLDNLFAFDYRILEELALELIRNCGLYKVPNIILETLIERRDSLPFDLNQVLIRAINDKFHCTYMYNGAPDNIESLYHYFPEFREQIRDNLIALFSNTQYGGIVCNRNDASYYGYGVGCVAMEFILNKFGPYDQVTELCFDAIVRDIIDKDNKPNNRSSEFFTKYLEAGVRVRPEHLKMVAEKGMKAKWFLKELFAALDKSLRGEKTMETPCHRGRSRASLDLSKVAPSIVNAMKTLSEEKHQQQDEHESSLEDNKALWRKVFEELLDQEREKPRNAKQWSTKSRLYRMLEESHKRHFR</sequence>
<dbReference type="EMBL" id="CAJVPS010004013">
    <property type="protein sequence ID" value="CAG8597829.1"/>
    <property type="molecule type" value="Genomic_DNA"/>
</dbReference>
<keyword evidence="2" id="KW-1185">Reference proteome</keyword>
<name>A0A9N9CBK8_9GLOM</name>
<organism evidence="1 2">
    <name type="scientific">Ambispora leptoticha</name>
    <dbReference type="NCBI Taxonomy" id="144679"/>
    <lineage>
        <taxon>Eukaryota</taxon>
        <taxon>Fungi</taxon>
        <taxon>Fungi incertae sedis</taxon>
        <taxon>Mucoromycota</taxon>
        <taxon>Glomeromycotina</taxon>
        <taxon>Glomeromycetes</taxon>
        <taxon>Archaeosporales</taxon>
        <taxon>Ambisporaceae</taxon>
        <taxon>Ambispora</taxon>
    </lineage>
</organism>
<proteinExistence type="predicted"/>
<reference evidence="1" key="1">
    <citation type="submission" date="2021-06" db="EMBL/GenBank/DDBJ databases">
        <authorList>
            <person name="Kallberg Y."/>
            <person name="Tangrot J."/>
            <person name="Rosling A."/>
        </authorList>
    </citation>
    <scope>NUCLEOTIDE SEQUENCE</scope>
    <source>
        <strain evidence="1">FL130A</strain>
    </source>
</reference>
<evidence type="ECO:0000313" key="2">
    <source>
        <dbReference type="Proteomes" id="UP000789508"/>
    </source>
</evidence>
<accession>A0A9N9CBK8</accession>